<dbReference type="PROSITE" id="PS50026">
    <property type="entry name" value="EGF_3"/>
    <property type="match status" value="2"/>
</dbReference>
<dbReference type="GO" id="GO:0016020">
    <property type="term" value="C:membrane"/>
    <property type="evidence" value="ECO:0007669"/>
    <property type="project" value="UniProtKB-SubCell"/>
</dbReference>
<dbReference type="PROSITE" id="PS51257">
    <property type="entry name" value="PROKAR_LIPOPROTEIN"/>
    <property type="match status" value="1"/>
</dbReference>
<reference evidence="12" key="1">
    <citation type="submission" date="2020-04" db="EMBL/GenBank/DDBJ databases">
        <authorList>
            <person name="Alioto T."/>
            <person name="Alioto T."/>
            <person name="Gomez Garrido J."/>
        </authorList>
    </citation>
    <scope>NUCLEOTIDE SEQUENCE</scope>
    <source>
        <strain evidence="12">A484AB</strain>
    </source>
</reference>
<evidence type="ECO:0000256" key="1">
    <source>
        <dbReference type="ARBA" id="ARBA00004479"/>
    </source>
</evidence>
<dbReference type="InterPro" id="IPR001881">
    <property type="entry name" value="EGF-like_Ca-bd_dom"/>
</dbReference>
<dbReference type="PANTHER" id="PTHR24039">
    <property type="entry name" value="FIBRILLIN-RELATED"/>
    <property type="match status" value="1"/>
</dbReference>
<dbReference type="PROSITE" id="PS00010">
    <property type="entry name" value="ASX_HYDROXYL"/>
    <property type="match status" value="2"/>
</dbReference>
<dbReference type="Proteomes" id="UP001152795">
    <property type="component" value="Unassembled WGS sequence"/>
</dbReference>
<evidence type="ECO:0000313" key="12">
    <source>
        <dbReference type="EMBL" id="CAB4004114.1"/>
    </source>
</evidence>
<protein>
    <submittedName>
        <fullName evidence="12">Cell wall AWA1-like</fullName>
    </submittedName>
</protein>
<dbReference type="InterPro" id="IPR000152">
    <property type="entry name" value="EGF-type_Asp/Asn_hydroxyl_site"/>
</dbReference>
<organism evidence="12 13">
    <name type="scientific">Paramuricea clavata</name>
    <name type="common">Red gorgonian</name>
    <name type="synonym">Violescent sea-whip</name>
    <dbReference type="NCBI Taxonomy" id="317549"/>
    <lineage>
        <taxon>Eukaryota</taxon>
        <taxon>Metazoa</taxon>
        <taxon>Cnidaria</taxon>
        <taxon>Anthozoa</taxon>
        <taxon>Octocorallia</taxon>
        <taxon>Malacalcyonacea</taxon>
        <taxon>Plexauridae</taxon>
        <taxon>Paramuricea</taxon>
    </lineage>
</organism>
<dbReference type="InterPro" id="IPR018097">
    <property type="entry name" value="EGF_Ca-bd_CS"/>
</dbReference>
<dbReference type="GO" id="GO:0005509">
    <property type="term" value="F:calcium ion binding"/>
    <property type="evidence" value="ECO:0007669"/>
    <property type="project" value="InterPro"/>
</dbReference>
<dbReference type="FunFam" id="2.10.25.10:FF:000202">
    <property type="entry name" value="Multiple epidermal growth factor-like domains 8"/>
    <property type="match status" value="2"/>
</dbReference>
<keyword evidence="10" id="KW-0325">Glycoprotein</keyword>
<dbReference type="SMART" id="SM00181">
    <property type="entry name" value="EGF"/>
    <property type="match status" value="2"/>
</dbReference>
<evidence type="ECO:0000256" key="6">
    <source>
        <dbReference type="ARBA" id="ARBA00022837"/>
    </source>
</evidence>
<evidence type="ECO:0000313" key="13">
    <source>
        <dbReference type="Proteomes" id="UP001152795"/>
    </source>
</evidence>
<sequence>MRTTGDSVTEAAPEGELDGTAWTPGTGVVTGCRRRVTSAVTELTISWSCWGVIAEAGARGAAVAGRGELDEGTVVVVPEARGARARWERRAGDIDECAMGSDNCHDNANCTNKNSSYTCQCKEGFTGNGVDCEDIDECAAGSHNCHADANCTNTTASFTCVCLEGFSGDGVNCQKTTSYFELL</sequence>
<dbReference type="GO" id="GO:0048513">
    <property type="term" value="P:animal organ development"/>
    <property type="evidence" value="ECO:0007669"/>
    <property type="project" value="UniProtKB-ARBA"/>
</dbReference>
<keyword evidence="3" id="KW-0812">Transmembrane</keyword>
<evidence type="ECO:0000256" key="8">
    <source>
        <dbReference type="ARBA" id="ARBA00023136"/>
    </source>
</evidence>
<keyword evidence="5" id="KW-0677">Repeat</keyword>
<proteinExistence type="predicted"/>
<dbReference type="OrthoDB" id="5971814at2759"/>
<evidence type="ECO:0000256" key="2">
    <source>
        <dbReference type="ARBA" id="ARBA00022536"/>
    </source>
</evidence>
<evidence type="ECO:0000256" key="7">
    <source>
        <dbReference type="ARBA" id="ARBA00022989"/>
    </source>
</evidence>
<name>A0A7D9IEC3_PARCT</name>
<dbReference type="PANTHER" id="PTHR24039:SF58">
    <property type="entry name" value="EGF-LIKE DOMAIN-CONTAINING PROTEIN"/>
    <property type="match status" value="1"/>
</dbReference>
<dbReference type="InterPro" id="IPR024731">
    <property type="entry name" value="NELL2-like_EGF"/>
</dbReference>
<evidence type="ECO:0000256" key="9">
    <source>
        <dbReference type="ARBA" id="ARBA00023157"/>
    </source>
</evidence>
<dbReference type="InterPro" id="IPR000742">
    <property type="entry name" value="EGF"/>
</dbReference>
<dbReference type="EMBL" id="CACRXK020004812">
    <property type="protein sequence ID" value="CAB4004114.1"/>
    <property type="molecule type" value="Genomic_DNA"/>
</dbReference>
<dbReference type="AlphaFoldDB" id="A0A7D9IEC3"/>
<comment type="subcellular location">
    <subcellularLocation>
        <location evidence="1">Membrane</location>
        <topology evidence="1">Single-pass type I membrane protein</topology>
    </subcellularLocation>
</comment>
<keyword evidence="7" id="KW-1133">Transmembrane helix</keyword>
<evidence type="ECO:0000256" key="4">
    <source>
        <dbReference type="ARBA" id="ARBA00022729"/>
    </source>
</evidence>
<evidence type="ECO:0000256" key="10">
    <source>
        <dbReference type="ARBA" id="ARBA00023180"/>
    </source>
</evidence>
<dbReference type="CDD" id="cd00054">
    <property type="entry name" value="EGF_CA"/>
    <property type="match status" value="2"/>
</dbReference>
<evidence type="ECO:0000256" key="3">
    <source>
        <dbReference type="ARBA" id="ARBA00022692"/>
    </source>
</evidence>
<keyword evidence="13" id="KW-1185">Reference proteome</keyword>
<keyword evidence="4" id="KW-0732">Signal</keyword>
<dbReference type="PROSITE" id="PS01186">
    <property type="entry name" value="EGF_2"/>
    <property type="match status" value="2"/>
</dbReference>
<dbReference type="PROSITE" id="PS01187">
    <property type="entry name" value="EGF_CA"/>
    <property type="match status" value="1"/>
</dbReference>
<keyword evidence="9" id="KW-1015">Disulfide bond</keyword>
<dbReference type="Pfam" id="PF12947">
    <property type="entry name" value="EGF_3"/>
    <property type="match status" value="2"/>
</dbReference>
<comment type="caution">
    <text evidence="11">Lacks conserved residue(s) required for the propagation of feature annotation.</text>
</comment>
<accession>A0A7D9IEC3</accession>
<keyword evidence="6" id="KW-0106">Calcium</keyword>
<keyword evidence="8" id="KW-0472">Membrane</keyword>
<dbReference type="SUPFAM" id="SSF57184">
    <property type="entry name" value="Growth factor receptor domain"/>
    <property type="match status" value="1"/>
</dbReference>
<dbReference type="InterPro" id="IPR009030">
    <property type="entry name" value="Growth_fac_rcpt_cys_sf"/>
</dbReference>
<comment type="caution">
    <text evidence="12">The sequence shown here is derived from an EMBL/GenBank/DDBJ whole genome shotgun (WGS) entry which is preliminary data.</text>
</comment>
<keyword evidence="2 11" id="KW-0245">EGF-like domain</keyword>
<evidence type="ECO:0000256" key="5">
    <source>
        <dbReference type="ARBA" id="ARBA00022737"/>
    </source>
</evidence>
<gene>
    <name evidence="12" type="ORF">PACLA_8A034929</name>
</gene>
<dbReference type="GO" id="GO:0048731">
    <property type="term" value="P:system development"/>
    <property type="evidence" value="ECO:0007669"/>
    <property type="project" value="UniProtKB-ARBA"/>
</dbReference>
<evidence type="ECO:0000256" key="11">
    <source>
        <dbReference type="PROSITE-ProRule" id="PRU00076"/>
    </source>
</evidence>
<dbReference type="SMART" id="SM00179">
    <property type="entry name" value="EGF_CA"/>
    <property type="match status" value="2"/>
</dbReference>
<dbReference type="Gene3D" id="2.10.25.10">
    <property type="entry name" value="Laminin"/>
    <property type="match status" value="2"/>
</dbReference>